<proteinExistence type="predicted"/>
<sequence length="60" mass="6629">MVGRPGITVMRRDVVTTSAASRPDEYLHDDFTFATRDGLIPEVRRVSDADKVRAKGLNAP</sequence>
<dbReference type="EMBL" id="JAGIYZ010000015">
    <property type="protein sequence ID" value="MBP0465429.1"/>
    <property type="molecule type" value="Genomic_DNA"/>
</dbReference>
<protein>
    <submittedName>
        <fullName evidence="1">Uncharacterized protein</fullName>
    </submittedName>
</protein>
<name>A0ABS4AVP9_9PROT</name>
<evidence type="ECO:0000313" key="1">
    <source>
        <dbReference type="EMBL" id="MBP0465429.1"/>
    </source>
</evidence>
<organism evidence="1 2">
    <name type="scientific">Roseomonas nitratireducens</name>
    <dbReference type="NCBI Taxonomy" id="2820810"/>
    <lineage>
        <taxon>Bacteria</taxon>
        <taxon>Pseudomonadati</taxon>
        <taxon>Pseudomonadota</taxon>
        <taxon>Alphaproteobacteria</taxon>
        <taxon>Acetobacterales</taxon>
        <taxon>Roseomonadaceae</taxon>
        <taxon>Roseomonas</taxon>
    </lineage>
</organism>
<gene>
    <name evidence="1" type="ORF">J5Y09_16000</name>
</gene>
<dbReference type="Proteomes" id="UP000680815">
    <property type="component" value="Unassembled WGS sequence"/>
</dbReference>
<accession>A0ABS4AVP9</accession>
<reference evidence="1 2" key="1">
    <citation type="submission" date="2021-03" db="EMBL/GenBank/DDBJ databases">
        <authorList>
            <person name="So Y."/>
        </authorList>
    </citation>
    <scope>NUCLEOTIDE SEQUENCE [LARGE SCALE GENOMIC DNA]</scope>
    <source>
        <strain evidence="1 2">PWR1</strain>
    </source>
</reference>
<dbReference type="RefSeq" id="WP_209352838.1">
    <property type="nucleotide sequence ID" value="NZ_JAGIYZ010000015.1"/>
</dbReference>
<evidence type="ECO:0000313" key="2">
    <source>
        <dbReference type="Proteomes" id="UP000680815"/>
    </source>
</evidence>
<comment type="caution">
    <text evidence="1">The sequence shown here is derived from an EMBL/GenBank/DDBJ whole genome shotgun (WGS) entry which is preliminary data.</text>
</comment>
<keyword evidence="2" id="KW-1185">Reference proteome</keyword>